<dbReference type="EMBL" id="JARJBB010000013">
    <property type="protein sequence ID" value="MDF3301390.1"/>
    <property type="molecule type" value="Genomic_DNA"/>
</dbReference>
<dbReference type="Proteomes" id="UP001221150">
    <property type="component" value="Unassembled WGS sequence"/>
</dbReference>
<evidence type="ECO:0000313" key="1">
    <source>
        <dbReference type="EMBL" id="MDF3301390.1"/>
    </source>
</evidence>
<comment type="caution">
    <text evidence="1">The sequence shown here is derived from an EMBL/GenBank/DDBJ whole genome shotgun (WGS) entry which is preliminary data.</text>
</comment>
<protein>
    <submittedName>
        <fullName evidence="1">Uncharacterized protein</fullName>
    </submittedName>
</protein>
<accession>A0ABT6A9R0</accession>
<keyword evidence="2" id="KW-1185">Reference proteome</keyword>
<evidence type="ECO:0000313" key="2">
    <source>
        <dbReference type="Proteomes" id="UP001221150"/>
    </source>
</evidence>
<name>A0ABT6A9R0_9ACTN</name>
<sequence>MTEMTGNTRDEGRSIAMERLLEDLARGCPTPPEHEVRPAYQPVEVQSQARWPHRGTVVGWWSGPDGVTACRLRLSGLPAPRWVVFDADRIVVLVTDGT</sequence>
<proteinExistence type="predicted"/>
<gene>
    <name evidence="1" type="ORF">P3H78_22745</name>
</gene>
<dbReference type="RefSeq" id="WP_276110961.1">
    <property type="nucleotide sequence ID" value="NZ_JARJBB010000013.1"/>
</dbReference>
<organism evidence="1 2">
    <name type="scientific">Streptomyces tropicalis</name>
    <dbReference type="NCBI Taxonomy" id="3034234"/>
    <lineage>
        <taxon>Bacteria</taxon>
        <taxon>Bacillati</taxon>
        <taxon>Actinomycetota</taxon>
        <taxon>Actinomycetes</taxon>
        <taxon>Kitasatosporales</taxon>
        <taxon>Streptomycetaceae</taxon>
        <taxon>Streptomyces</taxon>
    </lineage>
</organism>
<reference evidence="1 2" key="1">
    <citation type="submission" date="2023-03" db="EMBL/GenBank/DDBJ databases">
        <title>Draft genome sequence of Streptomyces sp. K1PA1 isolated from peat swamp forest in Thailand.</title>
        <authorList>
            <person name="Klaysubun C."/>
            <person name="Duangmal K."/>
        </authorList>
    </citation>
    <scope>NUCLEOTIDE SEQUENCE [LARGE SCALE GENOMIC DNA]</scope>
    <source>
        <strain evidence="1 2">K1PA1</strain>
    </source>
</reference>